<dbReference type="AlphaFoldDB" id="A0A955L0B3"/>
<dbReference type="PANTHER" id="PTHR43941:SF1">
    <property type="entry name" value="STRUCTURAL MAINTENANCE OF CHROMOSOMES PROTEIN 2"/>
    <property type="match status" value="1"/>
</dbReference>
<organism evidence="4 5">
    <name type="scientific">Candidatus Dojkabacteria bacterium</name>
    <dbReference type="NCBI Taxonomy" id="2099670"/>
    <lineage>
        <taxon>Bacteria</taxon>
        <taxon>Candidatus Dojkabacteria</taxon>
    </lineage>
</organism>
<proteinExistence type="predicted"/>
<evidence type="ECO:0000256" key="1">
    <source>
        <dbReference type="SAM" id="Coils"/>
    </source>
</evidence>
<feature type="transmembrane region" description="Helical" evidence="2">
    <location>
        <begin position="12"/>
        <end position="32"/>
    </location>
</feature>
<gene>
    <name evidence="4" type="ORF">KC675_02275</name>
</gene>
<feature type="coiled-coil region" evidence="1">
    <location>
        <begin position="163"/>
        <end position="239"/>
    </location>
</feature>
<dbReference type="EMBL" id="JAGQLL010000022">
    <property type="protein sequence ID" value="MCA9379984.1"/>
    <property type="molecule type" value="Genomic_DNA"/>
</dbReference>
<reference evidence="4" key="2">
    <citation type="journal article" date="2021" name="Microbiome">
        <title>Successional dynamics and alternative stable states in a saline activated sludge microbial community over 9 years.</title>
        <authorList>
            <person name="Wang Y."/>
            <person name="Ye J."/>
            <person name="Ju F."/>
            <person name="Liu L."/>
            <person name="Boyd J.A."/>
            <person name="Deng Y."/>
            <person name="Parks D.H."/>
            <person name="Jiang X."/>
            <person name="Yin X."/>
            <person name="Woodcroft B.J."/>
            <person name="Tyson G.W."/>
            <person name="Hugenholtz P."/>
            <person name="Polz M.F."/>
            <person name="Zhang T."/>
        </authorList>
    </citation>
    <scope>NUCLEOTIDE SEQUENCE</scope>
    <source>
        <strain evidence="4">HKST-UBA15</strain>
    </source>
</reference>
<keyword evidence="2" id="KW-1133">Transmembrane helix</keyword>
<evidence type="ECO:0000313" key="5">
    <source>
        <dbReference type="Proteomes" id="UP000745577"/>
    </source>
</evidence>
<dbReference type="GO" id="GO:0000796">
    <property type="term" value="C:condensin complex"/>
    <property type="evidence" value="ECO:0007669"/>
    <property type="project" value="TreeGrafter"/>
</dbReference>
<feature type="coiled-coil region" evidence="1">
    <location>
        <begin position="35"/>
        <end position="104"/>
    </location>
</feature>
<feature type="domain" description="Sporulation stage II protein D amidase enhancer LytB N-terminal" evidence="3">
    <location>
        <begin position="369"/>
        <end position="423"/>
    </location>
</feature>
<dbReference type="PANTHER" id="PTHR43941">
    <property type="entry name" value="STRUCTURAL MAINTENANCE OF CHROMOSOMES PROTEIN 2"/>
    <property type="match status" value="1"/>
</dbReference>
<sequence>MYAIFKTAQKFIISFVIIFTLLTIIHPVVVYARTAAEIEQEKIEKQKELDALNADLKNAEQALKLNISRKSSSLSEIDRIKAELAEIESQLEVNKLTQAQLEQEIGIKSLEKEDTERMQNIQIATSYISWKTQDDTSLVLGGDDVLKNAIYYDYVTEVSKNSIKGLTSELETLTKSNEEYKAQIDKLAKDNTELSARKTSLEKQISQIDSNIAKAKTNVDGLRSKVVGVQQNLELLSNEQQEIINKENKILLQDNAQCVRNDLVAGQFYFITRGRDLYQGHGIGLSQFGALGAAQQGWNANKILTFYYTGTAVQTLAPRNVNVTGYGSMDINTYVAGLGEIPSKACGSAEQASQNPSKYVADNPATIWDCWPEEAIKAQVIAARSYAATSSQPICTSAACQVYVGGNNKQWAADETANQYVTHGGNIIRAFYSSDNSQGYGTASISEVWNNWDGSYSGNYPYLQAVNDMGIAANGGYRDWTCRTNSYNIEQINQFFDYAKNDYTSAKSFLTNLKNTVGTVTSLSFEKGPSQRVKVVRVTGTNGTATMSGSLFKSVWNDWIYNKKPSGQFDYLYSLTWTYQNS</sequence>
<dbReference type="GO" id="GO:0000793">
    <property type="term" value="C:condensed chromosome"/>
    <property type="evidence" value="ECO:0007669"/>
    <property type="project" value="TreeGrafter"/>
</dbReference>
<evidence type="ECO:0000256" key="2">
    <source>
        <dbReference type="SAM" id="Phobius"/>
    </source>
</evidence>
<dbReference type="GO" id="GO:0003682">
    <property type="term" value="F:chromatin binding"/>
    <property type="evidence" value="ECO:0007669"/>
    <property type="project" value="TreeGrafter"/>
</dbReference>
<keyword evidence="2" id="KW-0812">Transmembrane</keyword>
<protein>
    <recommendedName>
        <fullName evidence="3">Sporulation stage II protein D amidase enhancer LytB N-terminal domain-containing protein</fullName>
    </recommendedName>
</protein>
<accession>A0A955L0B3</accession>
<comment type="caution">
    <text evidence="4">The sequence shown here is derived from an EMBL/GenBank/DDBJ whole genome shotgun (WGS) entry which is preliminary data.</text>
</comment>
<dbReference type="GO" id="GO:0000785">
    <property type="term" value="C:chromatin"/>
    <property type="evidence" value="ECO:0007669"/>
    <property type="project" value="TreeGrafter"/>
</dbReference>
<dbReference type="Proteomes" id="UP000745577">
    <property type="component" value="Unassembled WGS sequence"/>
</dbReference>
<evidence type="ECO:0000313" key="4">
    <source>
        <dbReference type="EMBL" id="MCA9379984.1"/>
    </source>
</evidence>
<reference evidence="4" key="1">
    <citation type="submission" date="2020-04" db="EMBL/GenBank/DDBJ databases">
        <authorList>
            <person name="Zhang T."/>
        </authorList>
    </citation>
    <scope>NUCLEOTIDE SEQUENCE</scope>
    <source>
        <strain evidence="4">HKST-UBA15</strain>
    </source>
</reference>
<keyword evidence="1" id="KW-0175">Coiled coil</keyword>
<name>A0A955L0B3_9BACT</name>
<evidence type="ECO:0000259" key="3">
    <source>
        <dbReference type="Pfam" id="PF08486"/>
    </source>
</evidence>
<keyword evidence="2" id="KW-0472">Membrane</keyword>
<dbReference type="InterPro" id="IPR013693">
    <property type="entry name" value="SpoIID/LytB_N"/>
</dbReference>
<dbReference type="Pfam" id="PF08486">
    <property type="entry name" value="SpoIID"/>
    <property type="match status" value="1"/>
</dbReference>